<evidence type="ECO:0000313" key="2">
    <source>
        <dbReference type="EMBL" id="AXN53481.1"/>
    </source>
</evidence>
<proteinExistence type="predicted"/>
<dbReference type="EMBL" id="MH479913">
    <property type="protein sequence ID" value="AXN53481.1"/>
    <property type="molecule type" value="Genomic_DNA"/>
</dbReference>
<sequence length="129" mass="15293">MNQIPDNAPSWLVLAFFIIIVAYQAGKFLSETSDFFVKVFGPVGRYWRRAGKRREEARAAARGEDRAEFEDMAHRIKYLQKRLVEVNSILEEQDNYILYDTKWHRDLRLQAAESDCDLPEHVSWKSWNR</sequence>
<evidence type="ECO:0000313" key="3">
    <source>
        <dbReference type="Proteomes" id="UP000259952"/>
    </source>
</evidence>
<dbReference type="RefSeq" id="YP_009807615.1">
    <property type="nucleotide sequence ID" value="NC_048027.1"/>
</dbReference>
<gene>
    <name evidence="2" type="primary">63</name>
    <name evidence="2" type="ORF">SEA_FRYBERGER_63</name>
</gene>
<keyword evidence="1" id="KW-0472">Membrane</keyword>
<evidence type="ECO:0000256" key="1">
    <source>
        <dbReference type="SAM" id="Phobius"/>
    </source>
</evidence>
<reference evidence="2 3" key="1">
    <citation type="submission" date="2018-06" db="EMBL/GenBank/DDBJ databases">
        <authorList>
            <person name="Searcy Z.E."/>
            <person name="Delesalle V.A."/>
            <person name="Garlena R.A."/>
            <person name="Russell D.A."/>
            <person name="Pope W.H."/>
            <person name="Jacobs-Sera D."/>
            <person name="Hatfull G.F."/>
        </authorList>
    </citation>
    <scope>NUCLEOTIDE SEQUENCE [LARGE SCALE GENOMIC DNA]</scope>
</reference>
<name>A0A346FCL7_9CAUD</name>
<organism evidence="2 3">
    <name type="scientific">Gordonia phage Fryberger</name>
    <dbReference type="NCBI Taxonomy" id="2250392"/>
    <lineage>
        <taxon>Viruses</taxon>
        <taxon>Duplodnaviria</taxon>
        <taxon>Heunggongvirae</taxon>
        <taxon>Uroviricota</taxon>
        <taxon>Caudoviricetes</taxon>
        <taxon>Ronaldovirus</taxon>
        <taxon>Ronaldovirus fryberger</taxon>
    </lineage>
</organism>
<keyword evidence="1" id="KW-1133">Transmembrane helix</keyword>
<dbReference type="Proteomes" id="UP000259952">
    <property type="component" value="Segment"/>
</dbReference>
<dbReference type="KEGG" id="vg:54998496"/>
<accession>A0A346FCL7</accession>
<feature type="transmembrane region" description="Helical" evidence="1">
    <location>
        <begin position="12"/>
        <end position="30"/>
    </location>
</feature>
<evidence type="ECO:0008006" key="4">
    <source>
        <dbReference type="Google" id="ProtNLM"/>
    </source>
</evidence>
<keyword evidence="3" id="KW-1185">Reference proteome</keyword>
<protein>
    <recommendedName>
        <fullName evidence="4">Minor tail protein</fullName>
    </recommendedName>
</protein>
<dbReference type="GeneID" id="54998496"/>
<keyword evidence="1" id="KW-0812">Transmembrane</keyword>